<dbReference type="AlphaFoldDB" id="A0A6A6Q3R5"/>
<organism evidence="2 3">
    <name type="scientific">Neohortaea acidophila</name>
    <dbReference type="NCBI Taxonomy" id="245834"/>
    <lineage>
        <taxon>Eukaryota</taxon>
        <taxon>Fungi</taxon>
        <taxon>Dikarya</taxon>
        <taxon>Ascomycota</taxon>
        <taxon>Pezizomycotina</taxon>
        <taxon>Dothideomycetes</taxon>
        <taxon>Dothideomycetidae</taxon>
        <taxon>Mycosphaerellales</taxon>
        <taxon>Teratosphaeriaceae</taxon>
        <taxon>Neohortaea</taxon>
    </lineage>
</organism>
<proteinExistence type="predicted"/>
<dbReference type="GeneID" id="54479681"/>
<gene>
    <name evidence="2" type="ORF">BDY17DRAFT_74706</name>
</gene>
<dbReference type="Pfam" id="PF24864">
    <property type="entry name" value="DUF7730"/>
    <property type="match status" value="1"/>
</dbReference>
<dbReference type="Proteomes" id="UP000799767">
    <property type="component" value="Unassembled WGS sequence"/>
</dbReference>
<evidence type="ECO:0000313" key="3">
    <source>
        <dbReference type="Proteomes" id="UP000799767"/>
    </source>
</evidence>
<accession>A0A6A6Q3R5</accession>
<name>A0A6A6Q3R5_9PEZI</name>
<evidence type="ECO:0000259" key="1">
    <source>
        <dbReference type="Pfam" id="PF24864"/>
    </source>
</evidence>
<evidence type="ECO:0000313" key="2">
    <source>
        <dbReference type="EMBL" id="KAF2486303.1"/>
    </source>
</evidence>
<protein>
    <recommendedName>
        <fullName evidence="1">DUF7730 domain-containing protein</fullName>
    </recommendedName>
</protein>
<sequence>MKTAFDTLEPLTITVRFIVPRDFITMVAATQRTRFTRTYGGLRSGGLWTLSSILSLQRIWFILLIHSTSLDHAHSITHSHSPTHPHLLSLTHSPSLIHSLQLTLSNPPYPTHPLRHTLTLTHSLLPTQHLSSAAGRISCLFSCISLTTHSHELTLHLLPLLLTEAADNPPVRRHCLPIVRAWNTLITMDDSPLNLLPPELRNNIYKLVLSTGDIHVSARTTVQQDVPISCASYTSELTVHQNDEVEWMIRNRFDQPSMTTIVNRYTTVVTASATYALLMTCKQVYAESKGYRSRELGNHVLHFDLGVSPFAGMRTDTYEEKQAAWKLQRHHDAASARALKKWVNDALRNSASHPGSVIIDFGVYRTELGSKYVVLGMTPDETLHAITSVFSETPVACFLTFRIV</sequence>
<dbReference type="RefSeq" id="XP_033592872.1">
    <property type="nucleotide sequence ID" value="XM_033738679.1"/>
</dbReference>
<feature type="domain" description="DUF7730" evidence="1">
    <location>
        <begin position="191"/>
        <end position="288"/>
    </location>
</feature>
<dbReference type="EMBL" id="MU001632">
    <property type="protein sequence ID" value="KAF2486303.1"/>
    <property type="molecule type" value="Genomic_DNA"/>
</dbReference>
<dbReference type="InterPro" id="IPR056632">
    <property type="entry name" value="DUF7730"/>
</dbReference>
<reference evidence="2" key="1">
    <citation type="journal article" date="2020" name="Stud. Mycol.">
        <title>101 Dothideomycetes genomes: a test case for predicting lifestyles and emergence of pathogens.</title>
        <authorList>
            <person name="Haridas S."/>
            <person name="Albert R."/>
            <person name="Binder M."/>
            <person name="Bloem J."/>
            <person name="Labutti K."/>
            <person name="Salamov A."/>
            <person name="Andreopoulos B."/>
            <person name="Baker S."/>
            <person name="Barry K."/>
            <person name="Bills G."/>
            <person name="Bluhm B."/>
            <person name="Cannon C."/>
            <person name="Castanera R."/>
            <person name="Culley D."/>
            <person name="Daum C."/>
            <person name="Ezra D."/>
            <person name="Gonzalez J."/>
            <person name="Henrissat B."/>
            <person name="Kuo A."/>
            <person name="Liang C."/>
            <person name="Lipzen A."/>
            <person name="Lutzoni F."/>
            <person name="Magnuson J."/>
            <person name="Mondo S."/>
            <person name="Nolan M."/>
            <person name="Ohm R."/>
            <person name="Pangilinan J."/>
            <person name="Park H.-J."/>
            <person name="Ramirez L."/>
            <person name="Alfaro M."/>
            <person name="Sun H."/>
            <person name="Tritt A."/>
            <person name="Yoshinaga Y."/>
            <person name="Zwiers L.-H."/>
            <person name="Turgeon B."/>
            <person name="Goodwin S."/>
            <person name="Spatafora J."/>
            <person name="Crous P."/>
            <person name="Grigoriev I."/>
        </authorList>
    </citation>
    <scope>NUCLEOTIDE SEQUENCE</scope>
    <source>
        <strain evidence="2">CBS 113389</strain>
    </source>
</reference>
<keyword evidence="3" id="KW-1185">Reference proteome</keyword>